<feature type="transmembrane region" description="Helical" evidence="2">
    <location>
        <begin position="189"/>
        <end position="206"/>
    </location>
</feature>
<reference evidence="3" key="1">
    <citation type="submission" date="2014-11" db="EMBL/GenBank/DDBJ databases">
        <authorList>
            <person name="Otto D Thomas"/>
            <person name="Naeem Raeece"/>
        </authorList>
    </citation>
    <scope>NUCLEOTIDE SEQUENCE</scope>
</reference>
<accession>A0A0G4HQL2</accession>
<evidence type="ECO:0000256" key="1">
    <source>
        <dbReference type="SAM" id="MobiDB-lite"/>
    </source>
</evidence>
<keyword evidence="2" id="KW-0472">Membrane</keyword>
<dbReference type="AlphaFoldDB" id="A0A0G4HQL2"/>
<gene>
    <name evidence="3" type="ORF">Cvel_30220</name>
</gene>
<dbReference type="EMBL" id="CDMZ01003486">
    <property type="protein sequence ID" value="CEM46545.1"/>
    <property type="molecule type" value="Genomic_DNA"/>
</dbReference>
<organism evidence="3">
    <name type="scientific">Chromera velia CCMP2878</name>
    <dbReference type="NCBI Taxonomy" id="1169474"/>
    <lineage>
        <taxon>Eukaryota</taxon>
        <taxon>Sar</taxon>
        <taxon>Alveolata</taxon>
        <taxon>Colpodellida</taxon>
        <taxon>Chromeraceae</taxon>
        <taxon>Chromera</taxon>
    </lineage>
</organism>
<keyword evidence="2" id="KW-0812">Transmembrane</keyword>
<feature type="non-terminal residue" evidence="3">
    <location>
        <position position="1"/>
    </location>
</feature>
<keyword evidence="2" id="KW-1133">Transmembrane helix</keyword>
<sequence>EELEFRKAQRKRARVAKKDDESTVTDRTIATQGGALRPGYIGNCGDGPSSLSLSSPTFVQAEDTQSDEGDEEHCAGDLMVVDQSFAFASPVSFFRRVWEEFQRWVCGGLMEETDRHWDGPIVPEKSAVTAAEDDDDPWLQSWIAWETKDKGSVFRDARGLWGAGCVVFCFALESLLAARRGRQPLGTEIGTIAVILFILDVVFSWVRWSYFMKRCKAVAGSRASLSSRSQTTGR</sequence>
<feature type="region of interest" description="Disordered" evidence="1">
    <location>
        <begin position="1"/>
        <end position="27"/>
    </location>
</feature>
<protein>
    <submittedName>
        <fullName evidence="3">Uncharacterized protein</fullName>
    </submittedName>
</protein>
<proteinExistence type="predicted"/>
<evidence type="ECO:0000313" key="3">
    <source>
        <dbReference type="EMBL" id="CEM46545.1"/>
    </source>
</evidence>
<evidence type="ECO:0000256" key="2">
    <source>
        <dbReference type="SAM" id="Phobius"/>
    </source>
</evidence>
<dbReference type="VEuPathDB" id="CryptoDB:Cvel_30220"/>
<feature type="transmembrane region" description="Helical" evidence="2">
    <location>
        <begin position="159"/>
        <end position="177"/>
    </location>
</feature>
<name>A0A0G4HQL2_9ALVE</name>